<feature type="domain" description="LysM" evidence="5">
    <location>
        <begin position="41"/>
        <end position="86"/>
    </location>
</feature>
<dbReference type="CDD" id="cd00118">
    <property type="entry name" value="LysM"/>
    <property type="match status" value="1"/>
</dbReference>
<accession>A0ABR2YA07</accession>
<keyword evidence="1" id="KW-0147">Chitin-binding</keyword>
<comment type="similarity">
    <text evidence="3">Belongs to the secreted LysM effector family.</text>
</comment>
<dbReference type="InterPro" id="IPR018392">
    <property type="entry name" value="LysM"/>
</dbReference>
<evidence type="ECO:0000313" key="7">
    <source>
        <dbReference type="Proteomes" id="UP001465668"/>
    </source>
</evidence>
<gene>
    <name evidence="6" type="ORF">SCAR479_00621</name>
</gene>
<proteinExistence type="inferred from homology"/>
<dbReference type="PANTHER" id="PTHR34997:SF1">
    <property type="entry name" value="PEPTIDOGLYCAN-BINDING LYSIN DOMAIN"/>
    <property type="match status" value="1"/>
</dbReference>
<dbReference type="InterPro" id="IPR052210">
    <property type="entry name" value="LysM1-like"/>
</dbReference>
<organism evidence="6 7">
    <name type="scientific">Seiridium cardinale</name>
    <dbReference type="NCBI Taxonomy" id="138064"/>
    <lineage>
        <taxon>Eukaryota</taxon>
        <taxon>Fungi</taxon>
        <taxon>Dikarya</taxon>
        <taxon>Ascomycota</taxon>
        <taxon>Pezizomycotina</taxon>
        <taxon>Sordariomycetes</taxon>
        <taxon>Xylariomycetidae</taxon>
        <taxon>Amphisphaeriales</taxon>
        <taxon>Sporocadaceae</taxon>
        <taxon>Seiridium</taxon>
    </lineage>
</organism>
<evidence type="ECO:0000313" key="6">
    <source>
        <dbReference type="EMBL" id="KAK9784062.1"/>
    </source>
</evidence>
<evidence type="ECO:0000256" key="3">
    <source>
        <dbReference type="ARBA" id="ARBA00044955"/>
    </source>
</evidence>
<evidence type="ECO:0000256" key="1">
    <source>
        <dbReference type="ARBA" id="ARBA00022669"/>
    </source>
</evidence>
<dbReference type="Proteomes" id="UP001465668">
    <property type="component" value="Unassembled WGS sequence"/>
</dbReference>
<feature type="signal peptide" evidence="4">
    <location>
        <begin position="1"/>
        <end position="21"/>
    </location>
</feature>
<keyword evidence="2" id="KW-0843">Virulence</keyword>
<name>A0ABR2YA07_9PEZI</name>
<dbReference type="PANTHER" id="PTHR34997">
    <property type="entry name" value="AM15"/>
    <property type="match status" value="1"/>
</dbReference>
<evidence type="ECO:0000259" key="5">
    <source>
        <dbReference type="PROSITE" id="PS51782"/>
    </source>
</evidence>
<protein>
    <recommendedName>
        <fullName evidence="5">LysM domain-containing protein</fullName>
    </recommendedName>
</protein>
<dbReference type="InterPro" id="IPR036779">
    <property type="entry name" value="LysM_dom_sf"/>
</dbReference>
<comment type="caution">
    <text evidence="6">The sequence shown here is derived from an EMBL/GenBank/DDBJ whole genome shotgun (WGS) entry which is preliminary data.</text>
</comment>
<evidence type="ECO:0000256" key="4">
    <source>
        <dbReference type="SAM" id="SignalP"/>
    </source>
</evidence>
<dbReference type="Gene3D" id="3.10.350.10">
    <property type="entry name" value="LysM domain"/>
    <property type="match status" value="1"/>
</dbReference>
<dbReference type="EMBL" id="JARVKM010000001">
    <property type="protein sequence ID" value="KAK9784062.1"/>
    <property type="molecule type" value="Genomic_DNA"/>
</dbReference>
<reference evidence="6 7" key="1">
    <citation type="submission" date="2024-02" db="EMBL/GenBank/DDBJ databases">
        <title>First draft genome assembly of two strains of Seiridium cardinale.</title>
        <authorList>
            <person name="Emiliani G."/>
            <person name="Scali E."/>
        </authorList>
    </citation>
    <scope>NUCLEOTIDE SEQUENCE [LARGE SCALE GENOMIC DNA]</scope>
    <source>
        <strain evidence="6 7">BM-138-000479</strain>
    </source>
</reference>
<sequence length="184" mass="19692">MYIKTFSFSLGLVLLPALGSAQYLVDPPTTAAPDTIQDCTYWDVASSNDTCTSISENWGIILAQFYAYNPSLADGCDLVVGNSYCIEKNWGISPPTSTSTSSSVVSTTQAPTPTPTTILEACEAEAGGYASYCPRCVYRCETSSAVDMCFYSTFSTINYYDSQCWQHGGIDCANKAVDIACPGS</sequence>
<keyword evidence="4" id="KW-0732">Signal</keyword>
<evidence type="ECO:0000256" key="2">
    <source>
        <dbReference type="ARBA" id="ARBA00023026"/>
    </source>
</evidence>
<dbReference type="PROSITE" id="PS51782">
    <property type="entry name" value="LYSM"/>
    <property type="match status" value="1"/>
</dbReference>
<keyword evidence="7" id="KW-1185">Reference proteome</keyword>
<feature type="chain" id="PRO_5047168362" description="LysM domain-containing protein" evidence="4">
    <location>
        <begin position="22"/>
        <end position="184"/>
    </location>
</feature>